<dbReference type="AlphaFoldDB" id="F9WM64"/>
<evidence type="ECO:0000313" key="4">
    <source>
        <dbReference type="Proteomes" id="UP000009027"/>
    </source>
</evidence>
<feature type="signal peptide" evidence="2">
    <location>
        <begin position="1"/>
        <end position="22"/>
    </location>
</feature>
<feature type="non-terminal residue" evidence="3">
    <location>
        <position position="339"/>
    </location>
</feature>
<evidence type="ECO:0000256" key="1">
    <source>
        <dbReference type="SAM" id="MobiDB-lite"/>
    </source>
</evidence>
<proteinExistence type="predicted"/>
<dbReference type="Proteomes" id="UP000009027">
    <property type="component" value="Unassembled WGS sequence"/>
</dbReference>
<keyword evidence="2" id="KW-0732">Signal</keyword>
<feature type="compositionally biased region" description="Basic and acidic residues" evidence="1">
    <location>
        <begin position="83"/>
        <end position="94"/>
    </location>
</feature>
<dbReference type="VEuPathDB" id="TriTrypDB:TvY486_0013120"/>
<sequence>MLLATATLLYLALTSFPRHTFGTSAGQAANVGDFSVLCRVATVSAGLGHMTRDNMLSKAEQVEAEKLASGNWLEDENLLKHCNPKEGRKHENTDGRAGNTEQVVRGAEAEQKPEGSEEDGKRGMCAHLETVVDALTNKTCNDERQQTPVCNAKRALAALEAHIAEVKDMAEKALTGEKGGGTGDTARAATQSDRRAVDVEVHCLASDIVWLCAVESSHNTNPCVVGGTVGSALARGTVRDSNIAEEWGRYLPLGVHQRNCHMPDEADIWSALEAFRAAIKNTHTTAGSAATGTTGLGSLGADCETGSSYGCVPYGGEIKRRETHVLARKTFGGHERHTR</sequence>
<dbReference type="EMBL" id="CAEX01001527">
    <property type="protein sequence ID" value="CCD18615.1"/>
    <property type="molecule type" value="Genomic_DNA"/>
</dbReference>
<feature type="region of interest" description="Disordered" evidence="1">
    <location>
        <begin position="83"/>
        <end position="122"/>
    </location>
</feature>
<feature type="chain" id="PRO_5003394892" evidence="2">
    <location>
        <begin position="23"/>
        <end position="339"/>
    </location>
</feature>
<accession>F9WM64</accession>
<evidence type="ECO:0000256" key="2">
    <source>
        <dbReference type="SAM" id="SignalP"/>
    </source>
</evidence>
<feature type="compositionally biased region" description="Basic and acidic residues" evidence="1">
    <location>
        <begin position="107"/>
        <end position="122"/>
    </location>
</feature>
<evidence type="ECO:0000313" key="3">
    <source>
        <dbReference type="EMBL" id="CCD18615.1"/>
    </source>
</evidence>
<name>F9WM64_TRYVY</name>
<organism evidence="3 4">
    <name type="scientific">Trypanosoma vivax (strain Y486)</name>
    <dbReference type="NCBI Taxonomy" id="1055687"/>
    <lineage>
        <taxon>Eukaryota</taxon>
        <taxon>Discoba</taxon>
        <taxon>Euglenozoa</taxon>
        <taxon>Kinetoplastea</taxon>
        <taxon>Metakinetoplastina</taxon>
        <taxon>Trypanosomatida</taxon>
        <taxon>Trypanosomatidae</taxon>
        <taxon>Trypanosoma</taxon>
        <taxon>Duttonella</taxon>
    </lineage>
</organism>
<reference evidence="3 4" key="1">
    <citation type="journal article" date="2012" name="Proc. Natl. Acad. Sci. U.S.A.">
        <title>Antigenic diversity is generated by distinct evolutionary mechanisms in African trypanosome species.</title>
        <authorList>
            <person name="Jackson A.P."/>
            <person name="Berry A."/>
            <person name="Aslett M."/>
            <person name="Allison H.C."/>
            <person name="Burton P."/>
            <person name="Vavrova-Anderson J."/>
            <person name="Brown R."/>
            <person name="Browne H."/>
            <person name="Corton N."/>
            <person name="Hauser H."/>
            <person name="Gamble J."/>
            <person name="Gilderthorp R."/>
            <person name="Marcello L."/>
            <person name="McQuillan J."/>
            <person name="Otto T.D."/>
            <person name="Quail M.A."/>
            <person name="Sanders M.J."/>
            <person name="van Tonder A."/>
            <person name="Ginger M.L."/>
            <person name="Field M.C."/>
            <person name="Barry J.D."/>
            <person name="Hertz-Fowler C."/>
            <person name="Berriman M."/>
        </authorList>
    </citation>
    <scope>NUCLEOTIDE SEQUENCE</scope>
    <source>
        <strain evidence="3 4">Y486</strain>
    </source>
</reference>
<keyword evidence="4" id="KW-1185">Reference proteome</keyword>
<protein>
    <submittedName>
        <fullName evidence="3">Uncharacterized protein</fullName>
    </submittedName>
</protein>
<gene>
    <name evidence="3" type="ORF">TvY486_0013120</name>
</gene>